<sequence>MTSSSASPFEALVPTQSNLQFVKHMRIMSRGYEPRVARLMETVKSTVRAQPGLLSVETYAQVDDHTKYVVFSEVRKQTLPLEAAVAESDALLTAVGIQEGLRHVAGQQGVPGVHQADQRAPGRAGPAHAHFQDPQGRRLSPLSSGNPRHLHTSHRQFS</sequence>
<proteinExistence type="predicted"/>
<gene>
    <name evidence="2" type="ORF">Plil01_001245900</name>
</gene>
<accession>A0A9W6UAM3</accession>
<evidence type="ECO:0000313" key="3">
    <source>
        <dbReference type="Proteomes" id="UP001165083"/>
    </source>
</evidence>
<evidence type="ECO:0000256" key="1">
    <source>
        <dbReference type="SAM" id="MobiDB-lite"/>
    </source>
</evidence>
<organism evidence="2 3">
    <name type="scientific">Phytophthora lilii</name>
    <dbReference type="NCBI Taxonomy" id="2077276"/>
    <lineage>
        <taxon>Eukaryota</taxon>
        <taxon>Sar</taxon>
        <taxon>Stramenopiles</taxon>
        <taxon>Oomycota</taxon>
        <taxon>Peronosporomycetes</taxon>
        <taxon>Peronosporales</taxon>
        <taxon>Peronosporaceae</taxon>
        <taxon>Phytophthora</taxon>
    </lineage>
</organism>
<evidence type="ECO:0000313" key="2">
    <source>
        <dbReference type="EMBL" id="GMF29375.1"/>
    </source>
</evidence>
<dbReference type="Proteomes" id="UP001165083">
    <property type="component" value="Unassembled WGS sequence"/>
</dbReference>
<feature type="compositionally biased region" description="Basic residues" evidence="1">
    <location>
        <begin position="148"/>
        <end position="158"/>
    </location>
</feature>
<dbReference type="EMBL" id="BSXW01000772">
    <property type="protein sequence ID" value="GMF29375.1"/>
    <property type="molecule type" value="Genomic_DNA"/>
</dbReference>
<protein>
    <submittedName>
        <fullName evidence="2">Unnamed protein product</fullName>
    </submittedName>
</protein>
<comment type="caution">
    <text evidence="2">The sequence shown here is derived from an EMBL/GenBank/DDBJ whole genome shotgun (WGS) entry which is preliminary data.</text>
</comment>
<dbReference type="AlphaFoldDB" id="A0A9W6UAM3"/>
<name>A0A9W6UAM3_9STRA</name>
<dbReference type="OrthoDB" id="147975at2759"/>
<reference evidence="2" key="1">
    <citation type="submission" date="2023-04" db="EMBL/GenBank/DDBJ databases">
        <title>Phytophthora lilii NBRC 32176.</title>
        <authorList>
            <person name="Ichikawa N."/>
            <person name="Sato H."/>
            <person name="Tonouchi N."/>
        </authorList>
    </citation>
    <scope>NUCLEOTIDE SEQUENCE</scope>
    <source>
        <strain evidence="2">NBRC 32176</strain>
    </source>
</reference>
<keyword evidence="3" id="KW-1185">Reference proteome</keyword>
<feature type="region of interest" description="Disordered" evidence="1">
    <location>
        <begin position="108"/>
        <end position="158"/>
    </location>
</feature>